<dbReference type="InterPro" id="IPR036388">
    <property type="entry name" value="WH-like_DNA-bd_sf"/>
</dbReference>
<accession>R4TG88</accession>
<feature type="domain" description="Transcription regulator PadR N-terminal" evidence="1">
    <location>
        <begin position="24"/>
        <end position="85"/>
    </location>
</feature>
<evidence type="ECO:0000259" key="1">
    <source>
        <dbReference type="Pfam" id="PF03551"/>
    </source>
</evidence>
<dbReference type="SUPFAM" id="SSF46785">
    <property type="entry name" value="Winged helix' DNA-binding domain"/>
    <property type="match status" value="1"/>
</dbReference>
<organism evidence="2 3">
    <name type="scientific">Haloarcula hispanica tailed virus 2</name>
    <dbReference type="NCBI Taxonomy" id="1273751"/>
    <lineage>
        <taxon>Viruses</taxon>
        <taxon>Duplodnaviria</taxon>
        <taxon>Heunggongvirae</taxon>
        <taxon>Uroviricota</taxon>
        <taxon>Caudoviricetes</taxon>
        <taxon>Saparoviridae</taxon>
        <taxon>Halohivirus</taxon>
        <taxon>Halohivirus suolae</taxon>
        <taxon>Halohivirus HHTV2</taxon>
    </lineage>
</organism>
<reference evidence="2 3" key="1">
    <citation type="submission" date="2012-12" db="EMBL/GenBank/DDBJ databases">
        <authorList>
            <person name="Sencilo A."/>
            <person name="Jacobs-Sera D."/>
            <person name="Russell D.A."/>
            <person name="Ko C."/>
            <person name="Atanasova N."/>
            <person name="Osterlund E."/>
            <person name="Oksanen H.M."/>
            <person name="Bamford D.H."/>
            <person name="Hatfull G.F."/>
            <person name="Roine E."/>
            <person name="Hendrix R.W."/>
        </authorList>
    </citation>
    <scope>NUCLEOTIDE SEQUENCE [LARGE SCALE GENOMIC DNA]</scope>
</reference>
<protein>
    <recommendedName>
        <fullName evidence="1">Transcription regulator PadR N-terminal domain-containing protein</fullName>
    </recommendedName>
</protein>
<dbReference type="InterPro" id="IPR036390">
    <property type="entry name" value="WH_DNA-bd_sf"/>
</dbReference>
<dbReference type="GeneID" id="16194336"/>
<dbReference type="InterPro" id="IPR005149">
    <property type="entry name" value="Tscrpt_reg_PadR_N"/>
</dbReference>
<dbReference type="OrthoDB" id="28010at10239"/>
<name>R4TG88_9CAUD</name>
<dbReference type="EMBL" id="KC292024">
    <property type="protein sequence ID" value="AGM11246.1"/>
    <property type="molecule type" value="Genomic_DNA"/>
</dbReference>
<sequence>MTEAGPLHDLTAFQRDLLVVTAKNDGAKGLRLKAELEDLYGEEVNHGRLYPNLDTLVQKGLISKSERDKRTNEYRVTARGRRELSHHIRWLIAADDEVEA</sequence>
<dbReference type="Gene3D" id="1.10.10.10">
    <property type="entry name" value="Winged helix-like DNA-binding domain superfamily/Winged helix DNA-binding domain"/>
    <property type="match status" value="1"/>
</dbReference>
<evidence type="ECO:0000313" key="2">
    <source>
        <dbReference type="EMBL" id="AGM11246.1"/>
    </source>
</evidence>
<proteinExistence type="predicted"/>
<dbReference type="KEGG" id="vg:16194336"/>
<evidence type="ECO:0000313" key="3">
    <source>
        <dbReference type="Proteomes" id="UP000203112"/>
    </source>
</evidence>
<gene>
    <name evidence="2" type="primary">82</name>
    <name evidence="2" type="ORF">HHTV2_82</name>
</gene>
<dbReference type="RefSeq" id="YP_008060391.1">
    <property type="nucleotide sequence ID" value="NC_021340.1"/>
</dbReference>
<keyword evidence="3" id="KW-1185">Reference proteome</keyword>
<dbReference type="Proteomes" id="UP000203112">
    <property type="component" value="Segment"/>
</dbReference>
<dbReference type="Pfam" id="PF03551">
    <property type="entry name" value="PadR"/>
    <property type="match status" value="1"/>
</dbReference>